<gene>
    <name evidence="7" type="ORF">SAMN04489711_101403</name>
</gene>
<evidence type="ECO:0000256" key="3">
    <source>
        <dbReference type="ARBA" id="ARBA00022692"/>
    </source>
</evidence>
<sequence>MRRVLTIDRMWTDSSSSSLSASWLAGFTVCLSLIVSIGAQNLYVLRQAVQGRHVQACVLWCVLSDAVLIGLGVAGMAQLLGDSPVLAHYLTLGGAVFLFAYGAFAWNRALFAPQAGLQVSGRAERGVMGVLGALAVITLLNPHVYLDTLVLIGSIGARQDGGLKWVFVAGATCASLLWFVLLAVAGRQLQGVFANPRAWRWLDALTGTMMFALAWWVASGLAGAD</sequence>
<reference evidence="8" key="1">
    <citation type="submission" date="2016-10" db="EMBL/GenBank/DDBJ databases">
        <authorList>
            <person name="Varghese N."/>
            <person name="Submissions S."/>
        </authorList>
    </citation>
    <scope>NUCLEOTIDE SEQUENCE [LARGE SCALE GENOMIC DNA]</scope>
    <source>
        <strain evidence="8">DSM 27981</strain>
    </source>
</reference>
<dbReference type="EMBL" id="FONX01000001">
    <property type="protein sequence ID" value="SFE36400.1"/>
    <property type="molecule type" value="Genomic_DNA"/>
</dbReference>
<comment type="subcellular location">
    <subcellularLocation>
        <location evidence="1">Cell membrane</location>
        <topology evidence="1">Multi-pass membrane protein</topology>
    </subcellularLocation>
</comment>
<proteinExistence type="predicted"/>
<feature type="transmembrane region" description="Helical" evidence="6">
    <location>
        <begin position="86"/>
        <end position="106"/>
    </location>
</feature>
<evidence type="ECO:0000256" key="5">
    <source>
        <dbReference type="ARBA" id="ARBA00023136"/>
    </source>
</evidence>
<evidence type="ECO:0000313" key="8">
    <source>
        <dbReference type="Proteomes" id="UP000199119"/>
    </source>
</evidence>
<evidence type="ECO:0000256" key="2">
    <source>
        <dbReference type="ARBA" id="ARBA00022475"/>
    </source>
</evidence>
<name>A0A1I2A0Y6_9BURK</name>
<evidence type="ECO:0000256" key="6">
    <source>
        <dbReference type="SAM" id="Phobius"/>
    </source>
</evidence>
<accession>A0A1I2A0Y6</accession>
<keyword evidence="2" id="KW-1003">Cell membrane</keyword>
<keyword evidence="4 6" id="KW-1133">Transmembrane helix</keyword>
<evidence type="ECO:0000313" key="7">
    <source>
        <dbReference type="EMBL" id="SFE36400.1"/>
    </source>
</evidence>
<dbReference type="Pfam" id="PF01810">
    <property type="entry name" value="LysE"/>
    <property type="match status" value="1"/>
</dbReference>
<keyword evidence="8" id="KW-1185">Reference proteome</keyword>
<keyword evidence="3 6" id="KW-0812">Transmembrane</keyword>
<protein>
    <submittedName>
        <fullName evidence="7">L-lysine exporter family protein LysE/ArgO</fullName>
    </submittedName>
</protein>
<dbReference type="InterPro" id="IPR001123">
    <property type="entry name" value="LeuE-type"/>
</dbReference>
<dbReference type="STRING" id="1177982.SAMN04489711_101403"/>
<feature type="transmembrane region" description="Helical" evidence="6">
    <location>
        <begin position="165"/>
        <end position="186"/>
    </location>
</feature>
<keyword evidence="5 6" id="KW-0472">Membrane</keyword>
<evidence type="ECO:0000256" key="4">
    <source>
        <dbReference type="ARBA" id="ARBA00022989"/>
    </source>
</evidence>
<dbReference type="PANTHER" id="PTHR30086:SF20">
    <property type="entry name" value="ARGININE EXPORTER PROTEIN ARGO-RELATED"/>
    <property type="match status" value="1"/>
</dbReference>
<dbReference type="GO" id="GO:0005886">
    <property type="term" value="C:plasma membrane"/>
    <property type="evidence" value="ECO:0007669"/>
    <property type="project" value="UniProtKB-SubCell"/>
</dbReference>
<feature type="transmembrane region" description="Helical" evidence="6">
    <location>
        <begin position="198"/>
        <end position="218"/>
    </location>
</feature>
<dbReference type="AlphaFoldDB" id="A0A1I2A0Y6"/>
<feature type="transmembrane region" description="Helical" evidence="6">
    <location>
        <begin position="20"/>
        <end position="45"/>
    </location>
</feature>
<feature type="transmembrane region" description="Helical" evidence="6">
    <location>
        <begin position="127"/>
        <end position="145"/>
    </location>
</feature>
<dbReference type="Proteomes" id="UP000199119">
    <property type="component" value="Unassembled WGS sequence"/>
</dbReference>
<feature type="transmembrane region" description="Helical" evidence="6">
    <location>
        <begin position="57"/>
        <end position="80"/>
    </location>
</feature>
<dbReference type="PANTHER" id="PTHR30086">
    <property type="entry name" value="ARGININE EXPORTER PROTEIN ARGO"/>
    <property type="match status" value="1"/>
</dbReference>
<dbReference type="GO" id="GO:0015171">
    <property type="term" value="F:amino acid transmembrane transporter activity"/>
    <property type="evidence" value="ECO:0007669"/>
    <property type="project" value="TreeGrafter"/>
</dbReference>
<organism evidence="7 8">
    <name type="scientific">Paracidovorax wautersii</name>
    <dbReference type="NCBI Taxonomy" id="1177982"/>
    <lineage>
        <taxon>Bacteria</taxon>
        <taxon>Pseudomonadati</taxon>
        <taxon>Pseudomonadota</taxon>
        <taxon>Betaproteobacteria</taxon>
        <taxon>Burkholderiales</taxon>
        <taxon>Comamonadaceae</taxon>
        <taxon>Paracidovorax</taxon>
    </lineage>
</organism>
<evidence type="ECO:0000256" key="1">
    <source>
        <dbReference type="ARBA" id="ARBA00004651"/>
    </source>
</evidence>